<comment type="caution">
    <text evidence="2">The sequence shown here is derived from an EMBL/GenBank/DDBJ whole genome shotgun (WGS) entry which is preliminary data.</text>
</comment>
<sequence>MWVEGDSQVPRPQTGCSSSSSLWVDVGCVVVRVLRQTSPRTGRVIDGRVDDTGYWRLETEESRLETGASSSAGGAPRPTPSRRKHVGSRAVVVDVAVVVAVTGTLA</sequence>
<gene>
    <name evidence="2" type="ORF">CMUS01_03361</name>
</gene>
<keyword evidence="3" id="KW-1185">Reference proteome</keyword>
<feature type="region of interest" description="Disordered" evidence="1">
    <location>
        <begin position="1"/>
        <end position="20"/>
    </location>
</feature>
<dbReference type="EMBL" id="WIGM01000080">
    <property type="protein sequence ID" value="KAF6842184.1"/>
    <property type="molecule type" value="Genomic_DNA"/>
</dbReference>
<accession>A0A8H6NTN8</accession>
<evidence type="ECO:0000313" key="2">
    <source>
        <dbReference type="EMBL" id="KAF6842184.1"/>
    </source>
</evidence>
<dbReference type="AlphaFoldDB" id="A0A8H6NTN8"/>
<feature type="compositionally biased region" description="Polar residues" evidence="1">
    <location>
        <begin position="10"/>
        <end position="20"/>
    </location>
</feature>
<reference evidence="2" key="1">
    <citation type="journal article" date="2020" name="Phytopathology">
        <title>Genome Sequence Resources of Colletotrichum truncatum, C. plurivorum, C. musicola, and C. sojae: Four Species Pathogenic to Soybean (Glycine max).</title>
        <authorList>
            <person name="Rogerio F."/>
            <person name="Boufleur T.R."/>
            <person name="Ciampi-Guillardi M."/>
            <person name="Sukno S.A."/>
            <person name="Thon M.R."/>
            <person name="Massola Junior N.S."/>
            <person name="Baroncelli R."/>
        </authorList>
    </citation>
    <scope>NUCLEOTIDE SEQUENCE</scope>
    <source>
        <strain evidence="2">LFN0074</strain>
    </source>
</reference>
<proteinExistence type="predicted"/>
<organism evidence="2 3">
    <name type="scientific">Colletotrichum musicola</name>
    <dbReference type="NCBI Taxonomy" id="2175873"/>
    <lineage>
        <taxon>Eukaryota</taxon>
        <taxon>Fungi</taxon>
        <taxon>Dikarya</taxon>
        <taxon>Ascomycota</taxon>
        <taxon>Pezizomycotina</taxon>
        <taxon>Sordariomycetes</taxon>
        <taxon>Hypocreomycetidae</taxon>
        <taxon>Glomerellales</taxon>
        <taxon>Glomerellaceae</taxon>
        <taxon>Colletotrichum</taxon>
        <taxon>Colletotrichum orchidearum species complex</taxon>
    </lineage>
</organism>
<name>A0A8H6NTN8_9PEZI</name>
<evidence type="ECO:0000256" key="1">
    <source>
        <dbReference type="SAM" id="MobiDB-lite"/>
    </source>
</evidence>
<evidence type="ECO:0000313" key="3">
    <source>
        <dbReference type="Proteomes" id="UP000639643"/>
    </source>
</evidence>
<feature type="region of interest" description="Disordered" evidence="1">
    <location>
        <begin position="60"/>
        <end position="86"/>
    </location>
</feature>
<protein>
    <submittedName>
        <fullName evidence="2">Uncharacterized protein</fullName>
    </submittedName>
</protein>
<dbReference type="Proteomes" id="UP000639643">
    <property type="component" value="Unassembled WGS sequence"/>
</dbReference>